<dbReference type="SUPFAM" id="SSF51735">
    <property type="entry name" value="NAD(P)-binding Rossmann-fold domains"/>
    <property type="match status" value="1"/>
</dbReference>
<dbReference type="GO" id="GO:0009051">
    <property type="term" value="P:pentose-phosphate shunt, oxidative branch"/>
    <property type="evidence" value="ECO:0007669"/>
    <property type="project" value="TreeGrafter"/>
</dbReference>
<evidence type="ECO:0000256" key="5">
    <source>
        <dbReference type="ARBA" id="ARBA00023277"/>
    </source>
</evidence>
<dbReference type="NCBIfam" id="NF009492">
    <property type="entry name" value="PRK12853.1-3"/>
    <property type="match status" value="1"/>
</dbReference>
<feature type="binding site" evidence="6">
    <location>
        <position position="212"/>
    </location>
    <ligand>
        <name>substrate</name>
    </ligand>
</feature>
<dbReference type="GO" id="GO:0050661">
    <property type="term" value="F:NADP binding"/>
    <property type="evidence" value="ECO:0007669"/>
    <property type="project" value="UniProtKB-UniRule"/>
</dbReference>
<dbReference type="InterPro" id="IPR036291">
    <property type="entry name" value="NAD(P)-bd_dom_sf"/>
</dbReference>
<comment type="caution">
    <text evidence="6">Lacks conserved residue(s) required for the propagation of feature annotation.</text>
</comment>
<comment type="function">
    <text evidence="6">Catalyzes the oxidation of glucose 6-phosphate to 6-phosphogluconolactone.</text>
</comment>
<evidence type="ECO:0000256" key="4">
    <source>
        <dbReference type="ARBA" id="ARBA00023002"/>
    </source>
</evidence>
<dbReference type="Pfam" id="PF00479">
    <property type="entry name" value="G6PD_N"/>
    <property type="match status" value="1"/>
</dbReference>
<feature type="binding site" evidence="6">
    <location>
        <position position="178"/>
    </location>
    <ligand>
        <name>substrate</name>
    </ligand>
</feature>
<gene>
    <name evidence="6" type="primary">zwf</name>
    <name evidence="9" type="ORF">FB561_3625</name>
</gene>
<dbReference type="SUPFAM" id="SSF55347">
    <property type="entry name" value="Glyceraldehyde-3-phosphate dehydrogenase-like, C-terminal domain"/>
    <property type="match status" value="1"/>
</dbReference>
<feature type="binding site" evidence="6">
    <location>
        <position position="50"/>
    </location>
    <ligand>
        <name>NADP(+)</name>
        <dbReference type="ChEBI" id="CHEBI:58349"/>
    </ligand>
</feature>
<dbReference type="NCBIfam" id="TIGR00871">
    <property type="entry name" value="zwf"/>
    <property type="match status" value="1"/>
</dbReference>
<dbReference type="PRINTS" id="PR00079">
    <property type="entry name" value="G6PDHDRGNASE"/>
</dbReference>
<dbReference type="InterPro" id="IPR001282">
    <property type="entry name" value="G6P_DH"/>
</dbReference>
<dbReference type="EMBL" id="VIVK01000001">
    <property type="protein sequence ID" value="TWD82492.1"/>
    <property type="molecule type" value="Genomic_DNA"/>
</dbReference>
<comment type="similarity">
    <text evidence="6">Belongs to the glucose-6-phosphate dehydrogenase family.</text>
</comment>
<keyword evidence="3 6" id="KW-0521">NADP</keyword>
<feature type="domain" description="Glucose-6-phosphate dehydrogenase NAD-binding" evidence="7">
    <location>
        <begin position="15"/>
        <end position="178"/>
    </location>
</feature>
<keyword evidence="4 6" id="KW-0560">Oxidoreductase</keyword>
<dbReference type="UniPathway" id="UPA00115">
    <property type="reaction ID" value="UER00408"/>
</dbReference>
<organism evidence="9 10">
    <name type="scientific">Kribbella amoyensis</name>
    <dbReference type="NCBI Taxonomy" id="996641"/>
    <lineage>
        <taxon>Bacteria</taxon>
        <taxon>Bacillati</taxon>
        <taxon>Actinomycetota</taxon>
        <taxon>Actinomycetes</taxon>
        <taxon>Propionibacteriales</taxon>
        <taxon>Kribbellaceae</taxon>
        <taxon>Kribbella</taxon>
    </lineage>
</organism>
<sequence length="469" mass="51673">MTARNSEGKQADVLVVFGITGDLAKVMTFRSLYRLEARGLLNCPIVGVAADDWTLDQLVDRARTSIEGTGVRIDPAVFDSFAARLTYVSGDFTDAATYQRVGDAIKGAETPVFYLEIPPFLFGRVVEGLSEAGLTTSARVVVEKPFGHDLRSARALADELHQYIDESQLFRIDHYLGKMGLEEILYLRFANAMLEPVWSRNYVDCVQITMAENFGVEDRGHFYDPVGALRDVVVNHLMQVVAAAAMEPPSGGDPTTLKDSQAALFRSVQEADPAHYVRGQYDGYQKIDGVAPGSSTETYAALRLEIENWRWSGVPFLIRTGKRLPVTQTELRLVFRRPPRLGFGPAGHLVEPNQLVVKLDPATGIRIRLDAHRADQARIAPIELDMEFAEEGGEGPTPYEVLLQAALTGKSTRFTRQDCVEETWRIMQPLLDAPTPIHAYAQGSWGPAAAGEVADGFGGWRAPWLPGPK</sequence>
<dbReference type="AlphaFoldDB" id="A0A561BUN3"/>
<dbReference type="GO" id="GO:0006006">
    <property type="term" value="P:glucose metabolic process"/>
    <property type="evidence" value="ECO:0007669"/>
    <property type="project" value="UniProtKB-KW"/>
</dbReference>
<dbReference type="GO" id="GO:0004345">
    <property type="term" value="F:glucose-6-phosphate dehydrogenase activity"/>
    <property type="evidence" value="ECO:0007669"/>
    <property type="project" value="UniProtKB-UniRule"/>
</dbReference>
<dbReference type="HAMAP" id="MF_00966">
    <property type="entry name" value="G6PD"/>
    <property type="match status" value="1"/>
</dbReference>
<dbReference type="GO" id="GO:0005829">
    <property type="term" value="C:cytosol"/>
    <property type="evidence" value="ECO:0007669"/>
    <property type="project" value="TreeGrafter"/>
</dbReference>
<dbReference type="Pfam" id="PF02781">
    <property type="entry name" value="G6PD_C"/>
    <property type="match status" value="1"/>
</dbReference>
<feature type="binding site" evidence="6">
    <location>
        <position position="144"/>
    </location>
    <ligand>
        <name>NADP(+)</name>
        <dbReference type="ChEBI" id="CHEBI:58349"/>
    </ligand>
</feature>
<evidence type="ECO:0000313" key="9">
    <source>
        <dbReference type="EMBL" id="TWD82492.1"/>
    </source>
</evidence>
<feature type="binding site" evidence="6">
    <location>
        <begin position="91"/>
        <end position="92"/>
    </location>
    <ligand>
        <name>NADP(+)</name>
        <dbReference type="ChEBI" id="CHEBI:58349"/>
    </ligand>
</feature>
<evidence type="ECO:0000256" key="1">
    <source>
        <dbReference type="ARBA" id="ARBA00004937"/>
    </source>
</evidence>
<dbReference type="InterPro" id="IPR022674">
    <property type="entry name" value="G6P_DH_NAD-bd"/>
</dbReference>
<dbReference type="Proteomes" id="UP000318380">
    <property type="component" value="Unassembled WGS sequence"/>
</dbReference>
<dbReference type="RefSeq" id="WP_145808122.1">
    <property type="nucleotide sequence ID" value="NZ_VIVK01000001.1"/>
</dbReference>
<feature type="binding site" evidence="6">
    <location>
        <position position="231"/>
    </location>
    <ligand>
        <name>substrate</name>
    </ligand>
</feature>
<name>A0A561BUN3_9ACTN</name>
<accession>A0A561BUN3</accession>
<dbReference type="EC" id="1.1.1.49" evidence="6"/>
<keyword evidence="5 6" id="KW-0119">Carbohydrate metabolism</keyword>
<dbReference type="PANTHER" id="PTHR23429:SF0">
    <property type="entry name" value="GLUCOSE-6-PHOSPHATE 1-DEHYDROGENASE"/>
    <property type="match status" value="1"/>
</dbReference>
<proteinExistence type="inferred from homology"/>
<reference evidence="9 10" key="1">
    <citation type="submission" date="2019-06" db="EMBL/GenBank/DDBJ databases">
        <title>Sequencing the genomes of 1000 actinobacteria strains.</title>
        <authorList>
            <person name="Klenk H.-P."/>
        </authorList>
    </citation>
    <scope>NUCLEOTIDE SEQUENCE [LARGE SCALE GENOMIC DNA]</scope>
    <source>
        <strain evidence="9 10">DSM 24683</strain>
    </source>
</reference>
<feature type="binding site" evidence="6">
    <location>
        <position position="322"/>
    </location>
    <ligand>
        <name>substrate</name>
    </ligand>
</feature>
<comment type="caution">
    <text evidence="9">The sequence shown here is derived from an EMBL/GenBank/DDBJ whole genome shotgun (WGS) entry which is preliminary data.</text>
</comment>
<evidence type="ECO:0000256" key="6">
    <source>
        <dbReference type="HAMAP-Rule" id="MF_00966"/>
    </source>
</evidence>
<evidence type="ECO:0000259" key="7">
    <source>
        <dbReference type="Pfam" id="PF00479"/>
    </source>
</evidence>
<dbReference type="PIRSF" id="PIRSF000110">
    <property type="entry name" value="G6PD"/>
    <property type="match status" value="1"/>
</dbReference>
<feature type="active site" description="Proton acceptor" evidence="6">
    <location>
        <position position="236"/>
    </location>
</feature>
<keyword evidence="10" id="KW-1185">Reference proteome</keyword>
<comment type="pathway">
    <text evidence="1 6">Carbohydrate degradation; pentose phosphate pathway; D-ribulose 5-phosphate from D-glucose 6-phosphate (oxidative stage): step 1/3.</text>
</comment>
<feature type="binding site" evidence="6">
    <location>
        <position position="174"/>
    </location>
    <ligand>
        <name>substrate</name>
    </ligand>
</feature>
<keyword evidence="2 6" id="KW-0313">Glucose metabolism</keyword>
<dbReference type="Gene3D" id="3.30.360.10">
    <property type="entry name" value="Dihydrodipicolinate Reductase, domain 2"/>
    <property type="match status" value="1"/>
</dbReference>
<comment type="catalytic activity">
    <reaction evidence="6">
        <text>D-glucose 6-phosphate + NADP(+) = 6-phospho-D-glucono-1,5-lactone + NADPH + H(+)</text>
        <dbReference type="Rhea" id="RHEA:15841"/>
        <dbReference type="ChEBI" id="CHEBI:15378"/>
        <dbReference type="ChEBI" id="CHEBI:57783"/>
        <dbReference type="ChEBI" id="CHEBI:57955"/>
        <dbReference type="ChEBI" id="CHEBI:58349"/>
        <dbReference type="ChEBI" id="CHEBI:61548"/>
        <dbReference type="EC" id="1.1.1.49"/>
    </reaction>
</comment>
<dbReference type="InterPro" id="IPR022675">
    <property type="entry name" value="G6P_DH_C"/>
</dbReference>
<evidence type="ECO:0000313" key="10">
    <source>
        <dbReference type="Proteomes" id="UP000318380"/>
    </source>
</evidence>
<dbReference type="Gene3D" id="3.40.50.720">
    <property type="entry name" value="NAD(P)-binding Rossmann-like Domain"/>
    <property type="match status" value="1"/>
</dbReference>
<protein>
    <recommendedName>
        <fullName evidence="6">Glucose-6-phosphate 1-dehydrogenase</fullName>
        <shortName evidence="6">G6PD</shortName>
        <ecNumber evidence="6">1.1.1.49</ecNumber>
    </recommendedName>
</protein>
<evidence type="ECO:0000259" key="8">
    <source>
        <dbReference type="Pfam" id="PF02781"/>
    </source>
</evidence>
<feature type="domain" description="Glucose-6-phosphate dehydrogenase C-terminal" evidence="8">
    <location>
        <begin position="186"/>
        <end position="455"/>
    </location>
</feature>
<evidence type="ECO:0000256" key="2">
    <source>
        <dbReference type="ARBA" id="ARBA00022526"/>
    </source>
</evidence>
<dbReference type="OrthoDB" id="9802739at2"/>
<evidence type="ECO:0000256" key="3">
    <source>
        <dbReference type="ARBA" id="ARBA00022857"/>
    </source>
</evidence>
<dbReference type="PANTHER" id="PTHR23429">
    <property type="entry name" value="GLUCOSE-6-PHOSPHATE 1-DEHYDROGENASE G6PD"/>
    <property type="match status" value="1"/>
</dbReference>